<dbReference type="InterPro" id="IPR029044">
    <property type="entry name" value="Nucleotide-diphossugar_trans"/>
</dbReference>
<organism evidence="1 2">
    <name type="scientific">Alteromonas confluentis</name>
    <dbReference type="NCBI Taxonomy" id="1656094"/>
    <lineage>
        <taxon>Bacteria</taxon>
        <taxon>Pseudomonadati</taxon>
        <taxon>Pseudomonadota</taxon>
        <taxon>Gammaproteobacteria</taxon>
        <taxon>Alteromonadales</taxon>
        <taxon>Alteromonadaceae</taxon>
        <taxon>Alteromonas/Salinimonas group</taxon>
        <taxon>Alteromonas</taxon>
    </lineage>
</organism>
<accession>A0A1E7Z612</accession>
<dbReference type="EMBL" id="MDHN01000041">
    <property type="protein sequence ID" value="OFC68940.1"/>
    <property type="molecule type" value="Genomic_DNA"/>
</dbReference>
<evidence type="ECO:0000313" key="1">
    <source>
        <dbReference type="EMBL" id="OFC68940.1"/>
    </source>
</evidence>
<dbReference type="Pfam" id="PF02348">
    <property type="entry name" value="CTP_transf_3"/>
    <property type="match status" value="1"/>
</dbReference>
<keyword evidence="1" id="KW-0808">Transferase</keyword>
<dbReference type="PANTHER" id="PTHR21485:SF6">
    <property type="entry name" value="N-ACYLNEURAMINATE CYTIDYLYLTRANSFERASE-RELATED"/>
    <property type="match status" value="1"/>
</dbReference>
<dbReference type="PANTHER" id="PTHR21485">
    <property type="entry name" value="HAD SUPERFAMILY MEMBERS CMAS AND KDSC"/>
    <property type="match status" value="1"/>
</dbReference>
<dbReference type="OrthoDB" id="9805604at2"/>
<dbReference type="RefSeq" id="WP_070127045.1">
    <property type="nucleotide sequence ID" value="NZ_MDHN01000041.1"/>
</dbReference>
<dbReference type="SUPFAM" id="SSF53448">
    <property type="entry name" value="Nucleotide-diphospho-sugar transferases"/>
    <property type="match status" value="1"/>
</dbReference>
<dbReference type="Gene3D" id="3.90.550.10">
    <property type="entry name" value="Spore Coat Polysaccharide Biosynthesis Protein SpsA, Chain A"/>
    <property type="match status" value="1"/>
</dbReference>
<protein>
    <submittedName>
        <fullName evidence="1">Pseudaminic acid cytidylyltransferase</fullName>
    </submittedName>
</protein>
<dbReference type="STRING" id="1656094.BFC18_19545"/>
<proteinExistence type="predicted"/>
<name>A0A1E7Z612_9ALTE</name>
<keyword evidence="1" id="KW-0548">Nucleotidyltransferase</keyword>
<dbReference type="NCBIfam" id="TIGR03584">
    <property type="entry name" value="PseF"/>
    <property type="match status" value="1"/>
</dbReference>
<dbReference type="InterPro" id="IPR050793">
    <property type="entry name" value="CMP-NeuNAc_synthase"/>
</dbReference>
<dbReference type="InterPro" id="IPR020039">
    <property type="entry name" value="PseF"/>
</dbReference>
<dbReference type="CDD" id="cd02513">
    <property type="entry name" value="CMP-NeuAc_Synthase"/>
    <property type="match status" value="1"/>
</dbReference>
<dbReference type="InterPro" id="IPR003329">
    <property type="entry name" value="Cytidylyl_trans"/>
</dbReference>
<evidence type="ECO:0000313" key="2">
    <source>
        <dbReference type="Proteomes" id="UP000175691"/>
    </source>
</evidence>
<dbReference type="GO" id="GO:0008781">
    <property type="term" value="F:N-acylneuraminate cytidylyltransferase activity"/>
    <property type="evidence" value="ECO:0007669"/>
    <property type="project" value="TreeGrafter"/>
</dbReference>
<keyword evidence="2" id="KW-1185">Reference proteome</keyword>
<comment type="caution">
    <text evidence="1">The sequence shown here is derived from an EMBL/GenBank/DDBJ whole genome shotgun (WGS) entry which is preliminary data.</text>
</comment>
<dbReference type="Proteomes" id="UP000175691">
    <property type="component" value="Unassembled WGS sequence"/>
</dbReference>
<gene>
    <name evidence="1" type="ORF">BFC18_19545</name>
</gene>
<dbReference type="AlphaFoldDB" id="A0A1E7Z612"/>
<reference evidence="1 2" key="1">
    <citation type="submission" date="2016-08" db="EMBL/GenBank/DDBJ databases">
        <authorList>
            <person name="Seilhamer J.J."/>
        </authorList>
    </citation>
    <scope>NUCLEOTIDE SEQUENCE [LARGE SCALE GENOMIC DNA]</scope>
    <source>
        <strain evidence="1 2">KCTC 42603</strain>
    </source>
</reference>
<sequence length="233" mass="25615">MNIAIIPARGGSKRIPGKNIKHFCGKPIIAYSIEAALGCANIDKVIVSTDDQSIAEIAEFYGAEVPFLRDKALADDHTGTTPVIRHTLSTLMVQGMAVEVCACIYATAPFLTSTTIDNAISKLVTLNADFVFTANQFSFPIQRALIEDTDGGVLPFSAQDIGKRSQDLADTFHDAGQLYVAKSETWLNKSKRVFSPRSRMLTLPSHKVQDIDTPEDWKRAEILYKVLHEMGEI</sequence>